<organism evidence="1 2">
    <name type="scientific">Parvularcula marina</name>
    <dbReference type="NCBI Taxonomy" id="2292771"/>
    <lineage>
        <taxon>Bacteria</taxon>
        <taxon>Pseudomonadati</taxon>
        <taxon>Pseudomonadota</taxon>
        <taxon>Alphaproteobacteria</taxon>
        <taxon>Parvularculales</taxon>
        <taxon>Parvularculaceae</taxon>
        <taxon>Parvularcula</taxon>
    </lineage>
</organism>
<evidence type="ECO:0000313" key="1">
    <source>
        <dbReference type="EMBL" id="RFB06143.1"/>
    </source>
</evidence>
<dbReference type="EMBL" id="QUQO01000001">
    <property type="protein sequence ID" value="RFB06143.1"/>
    <property type="molecule type" value="Genomic_DNA"/>
</dbReference>
<accession>A0A371RL12</accession>
<gene>
    <name evidence="1" type="ORF">DX908_13220</name>
</gene>
<name>A0A371RL12_9PROT</name>
<reference evidence="1 2" key="1">
    <citation type="submission" date="2018-08" db="EMBL/GenBank/DDBJ databases">
        <title>Parvularcula sp. SM1705, isolated from surface water of the South Sea China.</title>
        <authorList>
            <person name="Sun L."/>
        </authorList>
    </citation>
    <scope>NUCLEOTIDE SEQUENCE [LARGE SCALE GENOMIC DNA]</scope>
    <source>
        <strain evidence="1 2">SM1705</strain>
    </source>
</reference>
<sequence>MAAKRAWAAEPGFFGFSLTQSRKDGSSCLARRAEVFDLDVVGILGLHFWPVIVEHGARADEEWD</sequence>
<dbReference type="InParanoid" id="A0A371RL12"/>
<dbReference type="Proteomes" id="UP000264589">
    <property type="component" value="Unassembled WGS sequence"/>
</dbReference>
<proteinExistence type="predicted"/>
<keyword evidence="2" id="KW-1185">Reference proteome</keyword>
<evidence type="ECO:0000313" key="2">
    <source>
        <dbReference type="Proteomes" id="UP000264589"/>
    </source>
</evidence>
<comment type="caution">
    <text evidence="1">The sequence shown here is derived from an EMBL/GenBank/DDBJ whole genome shotgun (WGS) entry which is preliminary data.</text>
</comment>
<protein>
    <submittedName>
        <fullName evidence="1">Uncharacterized protein</fullName>
    </submittedName>
</protein>
<dbReference type="AlphaFoldDB" id="A0A371RL12"/>